<proteinExistence type="predicted"/>
<accession>A0A2X0QYJ1</accession>
<gene>
    <name evidence="2" type="ORF">NITFAB_2260</name>
</gene>
<reference evidence="2" key="1">
    <citation type="submission" date="2018-05" db="EMBL/GenBank/DDBJ databases">
        <authorList>
            <person name="Lanie J.A."/>
            <person name="Ng W.-L."/>
            <person name="Kazmierczak K.M."/>
            <person name="Andrzejewski T.M."/>
            <person name="Davidsen T.M."/>
            <person name="Wayne K.J."/>
            <person name="Tettelin H."/>
            <person name="Glass J.I."/>
            <person name="Rusch D."/>
            <person name="Podicherti R."/>
            <person name="Tsui H.-C.T."/>
            <person name="Winkler M.E."/>
        </authorList>
    </citation>
    <scope>NUCLEOTIDE SEQUENCE</scope>
    <source>
        <strain evidence="2">KNB</strain>
    </source>
</reference>
<feature type="transmembrane region" description="Helical" evidence="1">
    <location>
        <begin position="20"/>
        <end position="42"/>
    </location>
</feature>
<keyword evidence="1" id="KW-0812">Transmembrane</keyword>
<dbReference type="AlphaFoldDB" id="A0A2X0QYJ1"/>
<organism evidence="2">
    <name type="scientific">Candidatus Nitrotoga fabula</name>
    <dbReference type="NCBI Taxonomy" id="2182327"/>
    <lineage>
        <taxon>Bacteria</taxon>
        <taxon>Pseudomonadati</taxon>
        <taxon>Pseudomonadota</taxon>
        <taxon>Betaproteobacteria</taxon>
        <taxon>Nitrosomonadales</taxon>
        <taxon>Gallionellaceae</taxon>
        <taxon>Candidatus Nitrotoga</taxon>
    </lineage>
</organism>
<keyword evidence="1" id="KW-1133">Transmembrane helix</keyword>
<keyword evidence="1" id="KW-0472">Membrane</keyword>
<protein>
    <submittedName>
        <fullName evidence="2">Uncharacterized protein</fullName>
    </submittedName>
</protein>
<evidence type="ECO:0000313" key="2">
    <source>
        <dbReference type="EMBL" id="SPS06667.1"/>
    </source>
</evidence>
<name>A0A2X0QYJ1_9PROT</name>
<dbReference type="EMBL" id="LS423452">
    <property type="protein sequence ID" value="SPS06667.1"/>
    <property type="molecule type" value="Genomic_DNA"/>
</dbReference>
<sequence length="87" mass="10039">MPIRASLIPGRELSGSAFYAAFNFLWFYSVIADSIFDFIILIHYHESYYQLIGICALDANKLKDAPDERAAICGSLYFIYTYFIYTK</sequence>
<evidence type="ECO:0000256" key="1">
    <source>
        <dbReference type="SAM" id="Phobius"/>
    </source>
</evidence>